<gene>
    <name evidence="2" type="ORF">CCAM_LOCUS21836</name>
</gene>
<keyword evidence="3" id="KW-1185">Reference proteome</keyword>
<evidence type="ECO:0000256" key="1">
    <source>
        <dbReference type="SAM" id="MobiDB-lite"/>
    </source>
</evidence>
<organism evidence="2 3">
    <name type="scientific">Cuscuta campestris</name>
    <dbReference type="NCBI Taxonomy" id="132261"/>
    <lineage>
        <taxon>Eukaryota</taxon>
        <taxon>Viridiplantae</taxon>
        <taxon>Streptophyta</taxon>
        <taxon>Embryophyta</taxon>
        <taxon>Tracheophyta</taxon>
        <taxon>Spermatophyta</taxon>
        <taxon>Magnoliopsida</taxon>
        <taxon>eudicotyledons</taxon>
        <taxon>Gunneridae</taxon>
        <taxon>Pentapetalae</taxon>
        <taxon>asterids</taxon>
        <taxon>lamiids</taxon>
        <taxon>Solanales</taxon>
        <taxon>Convolvulaceae</taxon>
        <taxon>Cuscuteae</taxon>
        <taxon>Cuscuta</taxon>
        <taxon>Cuscuta subgen. Grammica</taxon>
        <taxon>Cuscuta sect. Cleistogrammica</taxon>
    </lineage>
</organism>
<evidence type="ECO:0000313" key="3">
    <source>
        <dbReference type="Proteomes" id="UP000595140"/>
    </source>
</evidence>
<name>A0A484LU28_9ASTE</name>
<accession>A0A484LU28</accession>
<reference evidence="2 3" key="1">
    <citation type="submission" date="2018-04" db="EMBL/GenBank/DDBJ databases">
        <authorList>
            <person name="Vogel A."/>
        </authorList>
    </citation>
    <scope>NUCLEOTIDE SEQUENCE [LARGE SCALE GENOMIC DNA]</scope>
</reference>
<sequence length="87" mass="9908">MEERRGDTHRGNTHRFPHRSPSFAAAKSGYLAEAARELHLEQPFTDGGDSFGFSDGDDKQWKNFYHGELASNEMVMRRSDKSCSDEL</sequence>
<evidence type="ECO:0000313" key="2">
    <source>
        <dbReference type="EMBL" id="VFQ80060.1"/>
    </source>
</evidence>
<dbReference type="AlphaFoldDB" id="A0A484LU28"/>
<protein>
    <submittedName>
        <fullName evidence="2">Uncharacterized protein</fullName>
    </submittedName>
</protein>
<feature type="region of interest" description="Disordered" evidence="1">
    <location>
        <begin position="1"/>
        <end position="23"/>
    </location>
</feature>
<dbReference type="Proteomes" id="UP000595140">
    <property type="component" value="Unassembled WGS sequence"/>
</dbReference>
<proteinExistence type="predicted"/>
<dbReference type="EMBL" id="OOIL02002065">
    <property type="protein sequence ID" value="VFQ80060.1"/>
    <property type="molecule type" value="Genomic_DNA"/>
</dbReference>
<feature type="compositionally biased region" description="Basic and acidic residues" evidence="1">
    <location>
        <begin position="1"/>
        <end position="10"/>
    </location>
</feature>